<sequence length="717" mass="79290">MRLSVITLSILATTYSLASYASGEPQTTEAVERLKIYGQQQSGYLNEEQQSGSKLKLSIQETPQSITVISNQQMQDFALDDLNSVLENSSTVNVEQVETDRTYYSSRGFELNNFQIDGLGLPLINSNTHGRMDSALYERIEVVHGANGIMTGVGSPAATVNLVRKRPTSDFQGYVKGSLSSWSGKRIEGDVSGAINDWLRARTVVVADQGESYLDRYENRSEVFYGVVDIAPTNNTLITLGHSETRSETDGNMWGALTLFYGDGTPTNFPVSTNIAADWSTWNVEESRSFVDVETALNDYWTLRAAYNRVRTDEDSYLFYTYLPDPATGLDPETGLGLVGYASEYDLDDKQDMFDIYLSGSFAAFGQRHELVVGASHARLDYIDTSLYDFHTGNGFPAMPPLEEWDGDTPFPEFTDGLTGSEIDNTQKAVYAQARFGLTDATKLLVGGRYNDFTTEGEGYGVDQSRDDAQFIPYVGVTHNLTDETTLYASYTETFMAQIQVDRNFERLDPLTGENTEVGIKMSLFGDRALLSAAYFQVQQKNLAVGDGTIENPNTGAPQLVYRAVDGIESKGFELQIAGELAPGLQGTVAATSFNVDGDETVADYTPENLFRASLTYTPAAFERLKLGASFQWQDSISRFQQLVGDSYANAGEEIITRQDAYGRLNLMASYAFNERVMLSLNANNVTDEKYINSLLWPNQGYYGAPSNYSASLTWKF</sequence>
<dbReference type="GO" id="GO:0009279">
    <property type="term" value="C:cell outer membrane"/>
    <property type="evidence" value="ECO:0007669"/>
    <property type="project" value="UniProtKB-SubCell"/>
</dbReference>
<name>A0A432YQH5_9GAMM</name>
<feature type="domain" description="TonB-dependent receptor-like beta-barrel" evidence="17">
    <location>
        <begin position="251"/>
        <end position="686"/>
    </location>
</feature>
<dbReference type="SUPFAM" id="SSF56935">
    <property type="entry name" value="Porins"/>
    <property type="match status" value="1"/>
</dbReference>
<keyword evidence="5" id="KW-0410">Iron transport</keyword>
<evidence type="ECO:0000256" key="14">
    <source>
        <dbReference type="PROSITE-ProRule" id="PRU01360"/>
    </source>
</evidence>
<dbReference type="InterPro" id="IPR012910">
    <property type="entry name" value="Plug_dom"/>
</dbReference>
<dbReference type="PANTHER" id="PTHR32552">
    <property type="entry name" value="FERRICHROME IRON RECEPTOR-RELATED"/>
    <property type="match status" value="1"/>
</dbReference>
<feature type="domain" description="TonB-dependent receptor plug" evidence="18">
    <location>
        <begin position="59"/>
        <end position="158"/>
    </location>
</feature>
<keyword evidence="9" id="KW-0406">Ion transport</keyword>
<keyword evidence="6 14" id="KW-0812">Transmembrane</keyword>
<evidence type="ECO:0000259" key="17">
    <source>
        <dbReference type="Pfam" id="PF00593"/>
    </source>
</evidence>
<evidence type="ECO:0000256" key="6">
    <source>
        <dbReference type="ARBA" id="ARBA00022692"/>
    </source>
</evidence>
<dbReference type="InterPro" id="IPR036942">
    <property type="entry name" value="Beta-barrel_TonB_sf"/>
</dbReference>
<dbReference type="NCBIfam" id="TIGR01783">
    <property type="entry name" value="TonB-siderophor"/>
    <property type="match status" value="1"/>
</dbReference>
<dbReference type="Gene3D" id="2.40.170.20">
    <property type="entry name" value="TonB-dependent receptor, beta-barrel domain"/>
    <property type="match status" value="1"/>
</dbReference>
<dbReference type="GO" id="GO:0015891">
    <property type="term" value="P:siderophore transport"/>
    <property type="evidence" value="ECO:0007669"/>
    <property type="project" value="InterPro"/>
</dbReference>
<evidence type="ECO:0000256" key="1">
    <source>
        <dbReference type="ARBA" id="ARBA00004571"/>
    </source>
</evidence>
<dbReference type="PROSITE" id="PS52016">
    <property type="entry name" value="TONB_DEPENDENT_REC_3"/>
    <property type="match status" value="1"/>
</dbReference>
<evidence type="ECO:0000256" key="2">
    <source>
        <dbReference type="ARBA" id="ARBA00009810"/>
    </source>
</evidence>
<feature type="signal peptide" evidence="16">
    <location>
        <begin position="1"/>
        <end position="18"/>
    </location>
</feature>
<dbReference type="Pfam" id="PF00593">
    <property type="entry name" value="TonB_dep_Rec_b-barrel"/>
    <property type="match status" value="1"/>
</dbReference>
<protein>
    <submittedName>
        <fullName evidence="19">TonB-dependent siderophore receptor</fullName>
    </submittedName>
</protein>
<dbReference type="Proteomes" id="UP000288259">
    <property type="component" value="Unassembled WGS sequence"/>
</dbReference>
<keyword evidence="10 15" id="KW-0798">TonB box</keyword>
<evidence type="ECO:0000256" key="15">
    <source>
        <dbReference type="RuleBase" id="RU003357"/>
    </source>
</evidence>
<evidence type="ECO:0000256" key="10">
    <source>
        <dbReference type="ARBA" id="ARBA00023077"/>
    </source>
</evidence>
<evidence type="ECO:0000256" key="9">
    <source>
        <dbReference type="ARBA" id="ARBA00023065"/>
    </source>
</evidence>
<evidence type="ECO:0000256" key="7">
    <source>
        <dbReference type="ARBA" id="ARBA00022729"/>
    </source>
</evidence>
<dbReference type="Gene3D" id="2.170.130.10">
    <property type="entry name" value="TonB-dependent receptor, plug domain"/>
    <property type="match status" value="1"/>
</dbReference>
<dbReference type="OrthoDB" id="8663017at2"/>
<accession>A0A432YQH5</accession>
<dbReference type="RefSeq" id="WP_126753333.1">
    <property type="nucleotide sequence ID" value="NZ_PIPY01000001.1"/>
</dbReference>
<reference evidence="20" key="1">
    <citation type="journal article" date="2018" name="Front. Microbiol.">
        <title>Genome-Based Analysis Reveals the Taxonomy and Diversity of the Family Idiomarinaceae.</title>
        <authorList>
            <person name="Liu Y."/>
            <person name="Lai Q."/>
            <person name="Shao Z."/>
        </authorList>
    </citation>
    <scope>NUCLEOTIDE SEQUENCE [LARGE SCALE GENOMIC DNA]</scope>
    <source>
        <strain evidence="20">CVS-6</strain>
    </source>
</reference>
<dbReference type="CDD" id="cd01347">
    <property type="entry name" value="ligand_gated_channel"/>
    <property type="match status" value="1"/>
</dbReference>
<keyword evidence="13 14" id="KW-0998">Cell outer membrane</keyword>
<evidence type="ECO:0000313" key="20">
    <source>
        <dbReference type="Proteomes" id="UP000288259"/>
    </source>
</evidence>
<evidence type="ECO:0000256" key="13">
    <source>
        <dbReference type="ARBA" id="ARBA00023237"/>
    </source>
</evidence>
<keyword evidence="20" id="KW-1185">Reference proteome</keyword>
<evidence type="ECO:0000256" key="12">
    <source>
        <dbReference type="ARBA" id="ARBA00023170"/>
    </source>
</evidence>
<dbReference type="InterPro" id="IPR039426">
    <property type="entry name" value="TonB-dep_rcpt-like"/>
</dbReference>
<keyword evidence="11 14" id="KW-0472">Membrane</keyword>
<evidence type="ECO:0000256" key="11">
    <source>
        <dbReference type="ARBA" id="ARBA00023136"/>
    </source>
</evidence>
<keyword evidence="3 14" id="KW-0813">Transport</keyword>
<comment type="similarity">
    <text evidence="2 14 15">Belongs to the TonB-dependent receptor family.</text>
</comment>
<keyword evidence="8" id="KW-0408">Iron</keyword>
<evidence type="ECO:0000256" key="5">
    <source>
        <dbReference type="ARBA" id="ARBA00022496"/>
    </source>
</evidence>
<gene>
    <name evidence="19" type="ORF">CWI71_00740</name>
</gene>
<dbReference type="PANTHER" id="PTHR32552:SF74">
    <property type="entry name" value="HYDROXAMATE SIDEROPHORE RECEPTOR FHUE"/>
    <property type="match status" value="1"/>
</dbReference>
<dbReference type="Pfam" id="PF07715">
    <property type="entry name" value="Plug"/>
    <property type="match status" value="1"/>
</dbReference>
<evidence type="ECO:0000313" key="19">
    <source>
        <dbReference type="EMBL" id="RUO63625.1"/>
    </source>
</evidence>
<keyword evidence="7 16" id="KW-0732">Signal</keyword>
<keyword evidence="12 19" id="KW-0675">Receptor</keyword>
<dbReference type="InterPro" id="IPR037066">
    <property type="entry name" value="Plug_dom_sf"/>
</dbReference>
<organism evidence="19 20">
    <name type="scientific">Pseudidiomarina insulisalsae</name>
    <dbReference type="NCBI Taxonomy" id="575789"/>
    <lineage>
        <taxon>Bacteria</taxon>
        <taxon>Pseudomonadati</taxon>
        <taxon>Pseudomonadota</taxon>
        <taxon>Gammaproteobacteria</taxon>
        <taxon>Alteromonadales</taxon>
        <taxon>Idiomarinaceae</taxon>
        <taxon>Pseudidiomarina</taxon>
    </lineage>
</organism>
<comment type="caution">
    <text evidence="19">The sequence shown here is derived from an EMBL/GenBank/DDBJ whole genome shotgun (WGS) entry which is preliminary data.</text>
</comment>
<evidence type="ECO:0000256" key="16">
    <source>
        <dbReference type="SAM" id="SignalP"/>
    </source>
</evidence>
<dbReference type="AlphaFoldDB" id="A0A432YQH5"/>
<evidence type="ECO:0000259" key="18">
    <source>
        <dbReference type="Pfam" id="PF07715"/>
    </source>
</evidence>
<evidence type="ECO:0000256" key="4">
    <source>
        <dbReference type="ARBA" id="ARBA00022452"/>
    </source>
</evidence>
<dbReference type="GO" id="GO:0015344">
    <property type="term" value="F:siderophore uptake transmembrane transporter activity"/>
    <property type="evidence" value="ECO:0007669"/>
    <property type="project" value="TreeGrafter"/>
</dbReference>
<comment type="subcellular location">
    <subcellularLocation>
        <location evidence="1 14">Cell outer membrane</location>
        <topology evidence="1 14">Multi-pass membrane protein</topology>
    </subcellularLocation>
</comment>
<keyword evidence="4 14" id="KW-1134">Transmembrane beta strand</keyword>
<dbReference type="FunFam" id="2.170.130.10:FF:000010">
    <property type="entry name" value="Ferripyoverdine receptor"/>
    <property type="match status" value="1"/>
</dbReference>
<dbReference type="EMBL" id="PIPY01000001">
    <property type="protein sequence ID" value="RUO63625.1"/>
    <property type="molecule type" value="Genomic_DNA"/>
</dbReference>
<dbReference type="InterPro" id="IPR010105">
    <property type="entry name" value="TonB_sidphr_rcpt"/>
</dbReference>
<dbReference type="GO" id="GO:0038023">
    <property type="term" value="F:signaling receptor activity"/>
    <property type="evidence" value="ECO:0007669"/>
    <property type="project" value="InterPro"/>
</dbReference>
<evidence type="ECO:0000256" key="8">
    <source>
        <dbReference type="ARBA" id="ARBA00023004"/>
    </source>
</evidence>
<proteinExistence type="inferred from homology"/>
<dbReference type="InterPro" id="IPR000531">
    <property type="entry name" value="Beta-barrel_TonB"/>
</dbReference>
<feature type="chain" id="PRO_5019229211" evidence="16">
    <location>
        <begin position="19"/>
        <end position="717"/>
    </location>
</feature>
<evidence type="ECO:0000256" key="3">
    <source>
        <dbReference type="ARBA" id="ARBA00022448"/>
    </source>
</evidence>